<proteinExistence type="predicted"/>
<comment type="caution">
    <text evidence="1">The sequence shown here is derived from an EMBL/GenBank/DDBJ whole genome shotgun (WGS) entry which is preliminary data.</text>
</comment>
<reference evidence="1 2" key="1">
    <citation type="journal article" date="2022" name="Hortic Res">
        <title>A haplotype resolved chromosomal level avocado genome allows analysis of novel avocado genes.</title>
        <authorList>
            <person name="Nath O."/>
            <person name="Fletcher S.J."/>
            <person name="Hayward A."/>
            <person name="Shaw L.M."/>
            <person name="Masouleh A.K."/>
            <person name="Furtado A."/>
            <person name="Henry R.J."/>
            <person name="Mitter N."/>
        </authorList>
    </citation>
    <scope>NUCLEOTIDE SEQUENCE [LARGE SCALE GENOMIC DNA]</scope>
    <source>
        <strain evidence="2">cv. Hass</strain>
    </source>
</reference>
<dbReference type="EMBL" id="CM056809">
    <property type="protein sequence ID" value="KAJ8649172.1"/>
    <property type="molecule type" value="Genomic_DNA"/>
</dbReference>
<gene>
    <name evidence="1" type="ORF">MRB53_002195</name>
</gene>
<name>A0ACC2MW55_PERAE</name>
<sequence length="242" mass="27483">MSRSFRWEYGTHILVHVSAIDRPRYRTRKNHIATNVLAACTPDLHFTYVLPRWEGSVADGRVLWDAIARRHGLDVPRGMDMIEDRDTNKKGSGKNKRKWTDAEDNELVYALFNMLNAGAHKADNGFKPGFLGVIEAVLKQKLLGSRIKTKPHIDSRIKTTKKDFRVMYDMLNGENCVGFGWDPEKNVVVAEDEVSNGYVKAHKVPVNGGVEVSHIMKCFALSLGRMVPHEKELLPLKISWMN</sequence>
<dbReference type="Proteomes" id="UP001234297">
    <property type="component" value="Chromosome 1"/>
</dbReference>
<accession>A0ACC2MW55</accession>
<evidence type="ECO:0000313" key="1">
    <source>
        <dbReference type="EMBL" id="KAJ8649172.1"/>
    </source>
</evidence>
<organism evidence="1 2">
    <name type="scientific">Persea americana</name>
    <name type="common">Avocado</name>
    <dbReference type="NCBI Taxonomy" id="3435"/>
    <lineage>
        <taxon>Eukaryota</taxon>
        <taxon>Viridiplantae</taxon>
        <taxon>Streptophyta</taxon>
        <taxon>Embryophyta</taxon>
        <taxon>Tracheophyta</taxon>
        <taxon>Spermatophyta</taxon>
        <taxon>Magnoliopsida</taxon>
        <taxon>Magnoliidae</taxon>
        <taxon>Laurales</taxon>
        <taxon>Lauraceae</taxon>
        <taxon>Persea</taxon>
    </lineage>
</organism>
<keyword evidence="2" id="KW-1185">Reference proteome</keyword>
<protein>
    <submittedName>
        <fullName evidence="1">Uncharacterized protein</fullName>
    </submittedName>
</protein>
<evidence type="ECO:0000313" key="2">
    <source>
        <dbReference type="Proteomes" id="UP001234297"/>
    </source>
</evidence>